<accession>A0A7J5YP67</accession>
<protein>
    <submittedName>
        <fullName evidence="1">Uncharacterized protein</fullName>
    </submittedName>
</protein>
<keyword evidence="2" id="KW-1185">Reference proteome</keyword>
<evidence type="ECO:0000313" key="2">
    <source>
        <dbReference type="Proteomes" id="UP000518266"/>
    </source>
</evidence>
<dbReference type="Proteomes" id="UP000518266">
    <property type="component" value="Unassembled WGS sequence"/>
</dbReference>
<name>A0A7J5YP67_DISMA</name>
<sequence>MKQGFAMTHAAAPHGCSIVSLSDEGSPSSHFNHSTSASADMQAVHLHLVVLQLCGHLQGPLVQGLGGAVGAGVHIVCALAARCHVPIPVGLARPRAALWAGDGSYPHRVHALLRVKVSPLLEAAVERAEADLRRPDGEPGLGCGSCGRSGPLRSAVHRPISSSSSGPMCCHVDCLRRRRLGMKRAAAALPCIPPLHEEGVVSGGGCCAAGRPVAFVFRAPPAEAGVGAGACPQRGGELSEVLLGEASPLTH</sequence>
<dbReference type="AlphaFoldDB" id="A0A7J5YP67"/>
<comment type="caution">
    <text evidence="1">The sequence shown here is derived from an EMBL/GenBank/DDBJ whole genome shotgun (WGS) entry which is preliminary data.</text>
</comment>
<proteinExistence type="predicted"/>
<gene>
    <name evidence="1" type="ORF">F7725_019787</name>
</gene>
<evidence type="ECO:0000313" key="1">
    <source>
        <dbReference type="EMBL" id="KAF3850068.1"/>
    </source>
</evidence>
<reference evidence="1 2" key="1">
    <citation type="submission" date="2020-03" db="EMBL/GenBank/DDBJ databases">
        <title>Dissostichus mawsoni Genome sequencing and assembly.</title>
        <authorList>
            <person name="Park H."/>
        </authorList>
    </citation>
    <scope>NUCLEOTIDE SEQUENCE [LARGE SCALE GENOMIC DNA]</scope>
    <source>
        <strain evidence="1">DM0001</strain>
        <tissue evidence="1">Muscle</tissue>
    </source>
</reference>
<organism evidence="1 2">
    <name type="scientific">Dissostichus mawsoni</name>
    <name type="common">Antarctic cod</name>
    <dbReference type="NCBI Taxonomy" id="36200"/>
    <lineage>
        <taxon>Eukaryota</taxon>
        <taxon>Metazoa</taxon>
        <taxon>Chordata</taxon>
        <taxon>Craniata</taxon>
        <taxon>Vertebrata</taxon>
        <taxon>Euteleostomi</taxon>
        <taxon>Actinopterygii</taxon>
        <taxon>Neopterygii</taxon>
        <taxon>Teleostei</taxon>
        <taxon>Neoteleostei</taxon>
        <taxon>Acanthomorphata</taxon>
        <taxon>Eupercaria</taxon>
        <taxon>Perciformes</taxon>
        <taxon>Notothenioidei</taxon>
        <taxon>Nototheniidae</taxon>
        <taxon>Dissostichus</taxon>
    </lineage>
</organism>
<dbReference type="EMBL" id="JAAKFY010000011">
    <property type="protein sequence ID" value="KAF3850068.1"/>
    <property type="molecule type" value="Genomic_DNA"/>
</dbReference>